<feature type="domain" description="C3H1-type" evidence="5">
    <location>
        <begin position="137"/>
        <end position="161"/>
    </location>
</feature>
<reference evidence="6 7" key="1">
    <citation type="journal article" date="2020" name="G3 (Bethesda)">
        <title>Improved Reference Genome for Cyclotella cryptica CCMP332, a Model for Cell Wall Morphogenesis, Salinity Adaptation, and Lipid Production in Diatoms (Bacillariophyta).</title>
        <authorList>
            <person name="Roberts W.R."/>
            <person name="Downey K.M."/>
            <person name="Ruck E.C."/>
            <person name="Traller J.C."/>
            <person name="Alverson A.J."/>
        </authorList>
    </citation>
    <scope>NUCLEOTIDE SEQUENCE [LARGE SCALE GENOMIC DNA]</scope>
    <source>
        <strain evidence="6 7">CCMP332</strain>
    </source>
</reference>
<keyword evidence="2 4" id="KW-0863">Zinc-finger</keyword>
<evidence type="ECO:0000256" key="3">
    <source>
        <dbReference type="ARBA" id="ARBA00022833"/>
    </source>
</evidence>
<keyword evidence="7" id="KW-1185">Reference proteome</keyword>
<keyword evidence="1 4" id="KW-0479">Metal-binding</keyword>
<dbReference type="SMART" id="SM00356">
    <property type="entry name" value="ZnF_C3H1"/>
    <property type="match status" value="1"/>
</dbReference>
<feature type="zinc finger region" description="C3H1-type" evidence="4">
    <location>
        <begin position="137"/>
        <end position="161"/>
    </location>
</feature>
<sequence>MNNSNEFEFVYDDDNEHDDDEKIFNDIEAEMDADLHNDEMDVLTSAMTDTVVSSSISALGAIHSQAQSTLPAHQVNHAAEFWFPECRECACCRGFKHGCLCGGLCVCSAKVNDAAHLPSETTSFVPDRRKAHGGICSSKPPCKFYRLGTCRFGDSCRFSHA</sequence>
<evidence type="ECO:0000259" key="5">
    <source>
        <dbReference type="PROSITE" id="PS50103"/>
    </source>
</evidence>
<keyword evidence="3 4" id="KW-0862">Zinc</keyword>
<protein>
    <recommendedName>
        <fullName evidence="5">C3H1-type domain-containing protein</fullName>
    </recommendedName>
</protein>
<gene>
    <name evidence="6" type="ORF">HJC23_004951</name>
</gene>
<comment type="caution">
    <text evidence="6">The sequence shown here is derived from an EMBL/GenBank/DDBJ whole genome shotgun (WGS) entry which is preliminary data.</text>
</comment>
<dbReference type="SUPFAM" id="SSF90229">
    <property type="entry name" value="CCCH zinc finger"/>
    <property type="match status" value="1"/>
</dbReference>
<proteinExistence type="predicted"/>
<dbReference type="EMBL" id="JABMIG020000239">
    <property type="protein sequence ID" value="KAL3784287.1"/>
    <property type="molecule type" value="Genomic_DNA"/>
</dbReference>
<dbReference type="Pfam" id="PF18044">
    <property type="entry name" value="zf-CCCH_4"/>
    <property type="match status" value="1"/>
</dbReference>
<dbReference type="Proteomes" id="UP001516023">
    <property type="component" value="Unassembled WGS sequence"/>
</dbReference>
<dbReference type="AlphaFoldDB" id="A0ABD3P8A4"/>
<accession>A0ABD3P8A4</accession>
<dbReference type="Gene3D" id="2.30.30.1190">
    <property type="match status" value="1"/>
</dbReference>
<evidence type="ECO:0000256" key="1">
    <source>
        <dbReference type="ARBA" id="ARBA00022723"/>
    </source>
</evidence>
<dbReference type="InterPro" id="IPR000571">
    <property type="entry name" value="Znf_CCCH"/>
</dbReference>
<evidence type="ECO:0000256" key="4">
    <source>
        <dbReference type="PROSITE-ProRule" id="PRU00723"/>
    </source>
</evidence>
<name>A0ABD3P8A4_9STRA</name>
<evidence type="ECO:0000313" key="7">
    <source>
        <dbReference type="Proteomes" id="UP001516023"/>
    </source>
</evidence>
<dbReference type="GO" id="GO:0008270">
    <property type="term" value="F:zinc ion binding"/>
    <property type="evidence" value="ECO:0007669"/>
    <property type="project" value="UniProtKB-KW"/>
</dbReference>
<dbReference type="InterPro" id="IPR041367">
    <property type="entry name" value="Znf-CCCH_4"/>
</dbReference>
<dbReference type="PROSITE" id="PS50103">
    <property type="entry name" value="ZF_C3H1"/>
    <property type="match status" value="1"/>
</dbReference>
<organism evidence="6 7">
    <name type="scientific">Cyclotella cryptica</name>
    <dbReference type="NCBI Taxonomy" id="29204"/>
    <lineage>
        <taxon>Eukaryota</taxon>
        <taxon>Sar</taxon>
        <taxon>Stramenopiles</taxon>
        <taxon>Ochrophyta</taxon>
        <taxon>Bacillariophyta</taxon>
        <taxon>Coscinodiscophyceae</taxon>
        <taxon>Thalassiosirophycidae</taxon>
        <taxon>Stephanodiscales</taxon>
        <taxon>Stephanodiscaceae</taxon>
        <taxon>Cyclotella</taxon>
    </lineage>
</organism>
<dbReference type="InterPro" id="IPR036855">
    <property type="entry name" value="Znf_CCCH_sf"/>
</dbReference>
<evidence type="ECO:0000256" key="2">
    <source>
        <dbReference type="ARBA" id="ARBA00022771"/>
    </source>
</evidence>
<evidence type="ECO:0000313" key="6">
    <source>
        <dbReference type="EMBL" id="KAL3784287.1"/>
    </source>
</evidence>